<evidence type="ECO:0000313" key="2">
    <source>
        <dbReference type="Proteomes" id="UP000070371"/>
    </source>
</evidence>
<dbReference type="OrthoDB" id="7522752at2"/>
<evidence type="ECO:0008006" key="3">
    <source>
        <dbReference type="Google" id="ProtNLM"/>
    </source>
</evidence>
<sequence length="262" mass="29885">MKWGVALLDPAAQPAIKAISEKANPNIDPLFAERPLPFGDGINIRDSSKVIVLMTDGKHEGRPFMNADKRRGPTPVYQELTSGDDNLFIYYEDDDNFLDIDNNVRVNSPGSYQITGEEEECTWYQYRRNWYKKCEMVPTYTYVEADMDDENSIRQLTWPELFVLKTESWIDNYGPLYYEPTSGLDFGITPTTQDNNLFASCDAAKKEKILIFTIGFEVEDAYLDVMRDCASTENHFFDVDGTNISAAFAAIASQINRLRLTQ</sequence>
<dbReference type="Gene3D" id="3.40.50.410">
    <property type="entry name" value="von Willebrand factor, type A domain"/>
    <property type="match status" value="1"/>
</dbReference>
<evidence type="ECO:0000313" key="1">
    <source>
        <dbReference type="EMBL" id="AML51642.1"/>
    </source>
</evidence>
<keyword evidence="2" id="KW-1185">Reference proteome</keyword>
<proteinExistence type="predicted"/>
<accession>A0A126UZY9</accession>
<dbReference type="InterPro" id="IPR036465">
    <property type="entry name" value="vWFA_dom_sf"/>
</dbReference>
<reference evidence="1 2" key="1">
    <citation type="submission" date="2016-02" db="EMBL/GenBank/DDBJ databases">
        <title>Complete genome sequence of Halocynthiibacter arcticus PAMC 20958t from arctic marine sediment.</title>
        <authorList>
            <person name="Lee Y.M."/>
            <person name="Baek K."/>
            <person name="Lee H.K."/>
            <person name="Shin S.C."/>
        </authorList>
    </citation>
    <scope>NUCLEOTIDE SEQUENCE [LARGE SCALE GENOMIC DNA]</scope>
    <source>
        <strain evidence="1">PAMC 20958</strain>
    </source>
</reference>
<protein>
    <recommendedName>
        <fullName evidence="3">VWFA domain-containing protein</fullName>
    </recommendedName>
</protein>
<organism evidence="1 2">
    <name type="scientific">Falsihalocynthiibacter arcticus</name>
    <dbReference type="NCBI Taxonomy" id="1579316"/>
    <lineage>
        <taxon>Bacteria</taxon>
        <taxon>Pseudomonadati</taxon>
        <taxon>Pseudomonadota</taxon>
        <taxon>Alphaproteobacteria</taxon>
        <taxon>Rhodobacterales</taxon>
        <taxon>Roseobacteraceae</taxon>
        <taxon>Falsihalocynthiibacter</taxon>
    </lineage>
</organism>
<gene>
    <name evidence="1" type="ORF">RC74_10540</name>
</gene>
<dbReference type="AlphaFoldDB" id="A0A126UZY9"/>
<dbReference type="STRING" id="1579316.RC74_10540"/>
<dbReference type="SUPFAM" id="SSF53300">
    <property type="entry name" value="vWA-like"/>
    <property type="match status" value="1"/>
</dbReference>
<dbReference type="KEGG" id="hat:RC74_10540"/>
<dbReference type="EMBL" id="CP014327">
    <property type="protein sequence ID" value="AML51642.1"/>
    <property type="molecule type" value="Genomic_DNA"/>
</dbReference>
<dbReference type="Proteomes" id="UP000070371">
    <property type="component" value="Chromosome"/>
</dbReference>
<name>A0A126UZY9_9RHOB</name>